<evidence type="ECO:0000313" key="7">
    <source>
        <dbReference type="EMBL" id="CAF5176539.1"/>
    </source>
</evidence>
<evidence type="ECO:0000256" key="2">
    <source>
        <dbReference type="ARBA" id="ARBA00022840"/>
    </source>
</evidence>
<feature type="non-terminal residue" evidence="7">
    <location>
        <position position="1"/>
    </location>
</feature>
<keyword evidence="5" id="KW-0009">Actin-binding</keyword>
<dbReference type="Gene3D" id="3.40.850.10">
    <property type="entry name" value="Kinesin motor domain"/>
    <property type="match status" value="1"/>
</dbReference>
<comment type="similarity">
    <text evidence="5">Belongs to the TRAFAC class myosin-kinesin ATPase superfamily. Myosin family.</text>
</comment>
<dbReference type="GO" id="GO:0005524">
    <property type="term" value="F:ATP binding"/>
    <property type="evidence" value="ECO:0007669"/>
    <property type="project" value="UniProtKB-KW"/>
</dbReference>
<dbReference type="PROSITE" id="PS51456">
    <property type="entry name" value="MYOSIN_MOTOR"/>
    <property type="match status" value="1"/>
</dbReference>
<dbReference type="Gene3D" id="1.20.58.530">
    <property type="match status" value="1"/>
</dbReference>
<dbReference type="EMBL" id="CAJOBJ010326863">
    <property type="protein sequence ID" value="CAF5176539.1"/>
    <property type="molecule type" value="Genomic_DNA"/>
</dbReference>
<comment type="caution">
    <text evidence="7">The sequence shown here is derived from an EMBL/GenBank/DDBJ whole genome shotgun (WGS) entry which is preliminary data.</text>
</comment>
<dbReference type="Pfam" id="PF00063">
    <property type="entry name" value="Myosin_head"/>
    <property type="match status" value="1"/>
</dbReference>
<keyword evidence="3 5" id="KW-0518">Myosin</keyword>
<evidence type="ECO:0000256" key="4">
    <source>
        <dbReference type="ARBA" id="ARBA00023175"/>
    </source>
</evidence>
<keyword evidence="1" id="KW-0547">Nucleotide-binding</keyword>
<gene>
    <name evidence="7" type="ORF">GIL414_LOCUS67868</name>
</gene>
<evidence type="ECO:0000256" key="3">
    <source>
        <dbReference type="ARBA" id="ARBA00023123"/>
    </source>
</evidence>
<proteinExistence type="inferred from homology"/>
<keyword evidence="2" id="KW-0067">ATP-binding</keyword>
<comment type="caution">
    <text evidence="5">Lacks conserved residue(s) required for the propagation of feature annotation.</text>
</comment>
<organism evidence="7 8">
    <name type="scientific">Rotaria magnacalcarata</name>
    <dbReference type="NCBI Taxonomy" id="392030"/>
    <lineage>
        <taxon>Eukaryota</taxon>
        <taxon>Metazoa</taxon>
        <taxon>Spiralia</taxon>
        <taxon>Gnathifera</taxon>
        <taxon>Rotifera</taxon>
        <taxon>Eurotatoria</taxon>
        <taxon>Bdelloidea</taxon>
        <taxon>Philodinida</taxon>
        <taxon>Philodinidae</taxon>
        <taxon>Rotaria</taxon>
    </lineage>
</organism>
<dbReference type="AlphaFoldDB" id="A0A8S3HAS9"/>
<dbReference type="InterPro" id="IPR051724">
    <property type="entry name" value="Actin_motor_Myosin"/>
</dbReference>
<evidence type="ECO:0000313" key="8">
    <source>
        <dbReference type="Proteomes" id="UP000681720"/>
    </source>
</evidence>
<protein>
    <recommendedName>
        <fullName evidence="6">Myosin motor domain-containing protein</fullName>
    </recommendedName>
</protein>
<dbReference type="InterPro" id="IPR036961">
    <property type="entry name" value="Kinesin_motor_dom_sf"/>
</dbReference>
<dbReference type="PANTHER" id="PTHR46049:SF10">
    <property type="entry name" value="MYOSIN VIIA"/>
    <property type="match status" value="1"/>
</dbReference>
<keyword evidence="4" id="KW-0505">Motor protein</keyword>
<dbReference type="InterPro" id="IPR001609">
    <property type="entry name" value="Myosin_head_motor_dom-like"/>
</dbReference>
<dbReference type="GO" id="GO:0003774">
    <property type="term" value="F:cytoskeletal motor activity"/>
    <property type="evidence" value="ECO:0007669"/>
    <property type="project" value="InterPro"/>
</dbReference>
<name>A0A8S3HAS9_9BILA</name>
<feature type="domain" description="Myosin motor" evidence="6">
    <location>
        <begin position="1"/>
        <end position="136"/>
    </location>
</feature>
<accession>A0A8S3HAS9</accession>
<dbReference type="GO" id="GO:0016459">
    <property type="term" value="C:myosin complex"/>
    <property type="evidence" value="ECO:0007669"/>
    <property type="project" value="UniProtKB-KW"/>
</dbReference>
<dbReference type="SUPFAM" id="SSF52540">
    <property type="entry name" value="P-loop containing nucleoside triphosphate hydrolases"/>
    <property type="match status" value="1"/>
</dbReference>
<evidence type="ECO:0000256" key="1">
    <source>
        <dbReference type="ARBA" id="ARBA00022741"/>
    </source>
</evidence>
<evidence type="ECO:0000259" key="6">
    <source>
        <dbReference type="PROSITE" id="PS51456"/>
    </source>
</evidence>
<dbReference type="SMART" id="SM00242">
    <property type="entry name" value="MYSc"/>
    <property type="match status" value="1"/>
</dbReference>
<dbReference type="PANTHER" id="PTHR46049">
    <property type="entry name" value="AGAP003327-PA"/>
    <property type="match status" value="1"/>
</dbReference>
<reference evidence="7" key="1">
    <citation type="submission" date="2021-02" db="EMBL/GenBank/DDBJ databases">
        <authorList>
            <person name="Nowell W R."/>
        </authorList>
    </citation>
    <scope>NUCLEOTIDE SEQUENCE</scope>
</reference>
<sequence>LGILDIFGFENFQRNSFEQLCINYANENLQQFFVHHIFKLEQKEYDNEHINWKHISFEDNQTILDLIAIKSMNIIALIDEESRFPKGTDRSLCDKLHANHGKNENFIPRKTDNVIRFGIRHFAGHVYYDCDSMYFL</sequence>
<dbReference type="Proteomes" id="UP000681720">
    <property type="component" value="Unassembled WGS sequence"/>
</dbReference>
<evidence type="ECO:0000256" key="5">
    <source>
        <dbReference type="PROSITE-ProRule" id="PRU00782"/>
    </source>
</evidence>
<dbReference type="InterPro" id="IPR027417">
    <property type="entry name" value="P-loop_NTPase"/>
</dbReference>
<dbReference type="GO" id="GO:0003779">
    <property type="term" value="F:actin binding"/>
    <property type="evidence" value="ECO:0007669"/>
    <property type="project" value="UniProtKB-KW"/>
</dbReference>